<dbReference type="PANTHER" id="PTHR47074">
    <property type="entry name" value="BNAC02G40300D PROTEIN"/>
    <property type="match status" value="1"/>
</dbReference>
<dbReference type="EMBL" id="LWDX02052930">
    <property type="protein sequence ID" value="OEL19645.1"/>
    <property type="molecule type" value="Genomic_DNA"/>
</dbReference>
<gene>
    <name evidence="1" type="ORF">BAE44_0019337</name>
</gene>
<dbReference type="PANTHER" id="PTHR47074:SF73">
    <property type="entry name" value="OS04G0448401 PROTEIN"/>
    <property type="match status" value="1"/>
</dbReference>
<dbReference type="Proteomes" id="UP000095767">
    <property type="component" value="Unassembled WGS sequence"/>
</dbReference>
<reference evidence="1 2" key="1">
    <citation type="submission" date="2016-09" db="EMBL/GenBank/DDBJ databases">
        <title>The draft genome of Dichanthelium oligosanthes: A C3 panicoid grass species.</title>
        <authorList>
            <person name="Studer A.J."/>
            <person name="Schnable J.C."/>
            <person name="Brutnell T.P."/>
        </authorList>
    </citation>
    <scope>NUCLEOTIDE SEQUENCE [LARGE SCALE GENOMIC DNA]</scope>
    <source>
        <strain evidence="2">cv. Kellogg 1175</strain>
        <tissue evidence="1">Leaf</tissue>
    </source>
</reference>
<comment type="caution">
    <text evidence="1">The sequence shown here is derived from an EMBL/GenBank/DDBJ whole genome shotgun (WGS) entry which is preliminary data.</text>
</comment>
<evidence type="ECO:0000313" key="2">
    <source>
        <dbReference type="Proteomes" id="UP000095767"/>
    </source>
</evidence>
<feature type="non-terminal residue" evidence="1">
    <location>
        <position position="1"/>
    </location>
</feature>
<evidence type="ECO:0000313" key="1">
    <source>
        <dbReference type="EMBL" id="OEL19645.1"/>
    </source>
</evidence>
<name>A0A1E5V3R5_9POAL</name>
<accession>A0A1E5V3R5</accession>
<dbReference type="AlphaFoldDB" id="A0A1E5V3R5"/>
<proteinExistence type="predicted"/>
<evidence type="ECO:0008006" key="3">
    <source>
        <dbReference type="Google" id="ProtNLM"/>
    </source>
</evidence>
<organism evidence="1 2">
    <name type="scientific">Dichanthelium oligosanthes</name>
    <dbReference type="NCBI Taxonomy" id="888268"/>
    <lineage>
        <taxon>Eukaryota</taxon>
        <taxon>Viridiplantae</taxon>
        <taxon>Streptophyta</taxon>
        <taxon>Embryophyta</taxon>
        <taxon>Tracheophyta</taxon>
        <taxon>Spermatophyta</taxon>
        <taxon>Magnoliopsida</taxon>
        <taxon>Liliopsida</taxon>
        <taxon>Poales</taxon>
        <taxon>Poaceae</taxon>
        <taxon>PACMAD clade</taxon>
        <taxon>Panicoideae</taxon>
        <taxon>Panicodae</taxon>
        <taxon>Paniceae</taxon>
        <taxon>Dichantheliinae</taxon>
        <taxon>Dichanthelium</taxon>
    </lineage>
</organism>
<protein>
    <recommendedName>
        <fullName evidence="3">RNase H type-1 domain-containing protein</fullName>
    </recommendedName>
</protein>
<sequence>LSKCVWALEQEEVLEPLFHVQFRGARDWLAEVMKSLPRESLTRVVITPWAIWQARRKAIHKNIFQSPLSIHRFIVGLSQAEANGEARTATGCPARWTPPASGFVKINVDAALSKNSSVSAAAAVARDETGMFLCASVIGERWC</sequence>
<dbReference type="OrthoDB" id="686025at2759"/>
<dbReference type="InterPro" id="IPR052929">
    <property type="entry name" value="RNase_H-like_EbsB-rel"/>
</dbReference>
<keyword evidence="2" id="KW-1185">Reference proteome</keyword>